<feature type="region of interest" description="Disordered" evidence="1">
    <location>
        <begin position="1127"/>
        <end position="1146"/>
    </location>
</feature>
<feature type="region of interest" description="Disordered" evidence="1">
    <location>
        <begin position="730"/>
        <end position="868"/>
    </location>
</feature>
<dbReference type="Ensembl" id="ENSXCOT00000007308.1">
    <property type="protein sequence ID" value="ENSXCOP00000007216.1"/>
    <property type="gene ID" value="ENSXCOG00000005576.1"/>
</dbReference>
<dbReference type="PANTHER" id="PTHR24112:SF32">
    <property type="entry name" value="CAPPING PROTEIN, ARP2_3 AND MYOSIN-I LINKER PROTEIN 2"/>
    <property type="match status" value="1"/>
</dbReference>
<dbReference type="InterPro" id="IPR031943">
    <property type="entry name" value="CARMIL_C"/>
</dbReference>
<feature type="region of interest" description="Disordered" evidence="1">
    <location>
        <begin position="890"/>
        <end position="917"/>
    </location>
</feature>
<dbReference type="SUPFAM" id="SSF52047">
    <property type="entry name" value="RNI-like"/>
    <property type="match status" value="1"/>
</dbReference>
<proteinExistence type="predicted"/>
<dbReference type="InterPro" id="IPR001611">
    <property type="entry name" value="Leu-rich_rpt"/>
</dbReference>
<dbReference type="Pfam" id="PF13516">
    <property type="entry name" value="LRR_6"/>
    <property type="match status" value="2"/>
</dbReference>
<dbReference type="Gene3D" id="6.10.140.1850">
    <property type="match status" value="1"/>
</dbReference>
<dbReference type="Pfam" id="PF16000">
    <property type="entry name" value="CARMIL_C"/>
    <property type="match status" value="1"/>
</dbReference>
<dbReference type="SMART" id="SM00368">
    <property type="entry name" value="LRR_RI"/>
    <property type="match status" value="4"/>
</dbReference>
<evidence type="ECO:0000313" key="4">
    <source>
        <dbReference type="Proteomes" id="UP000261380"/>
    </source>
</evidence>
<dbReference type="GeneTree" id="ENSGT00940000155112"/>
<protein>
    <submittedName>
        <fullName evidence="3">Capping protein regulator and myosin 1 linker 2</fullName>
    </submittedName>
</protein>
<dbReference type="GO" id="GO:0016477">
    <property type="term" value="P:cell migration"/>
    <property type="evidence" value="ECO:0007669"/>
    <property type="project" value="TreeGrafter"/>
</dbReference>
<dbReference type="InterPro" id="IPR032675">
    <property type="entry name" value="LRR_dom_sf"/>
</dbReference>
<feature type="compositionally biased region" description="Basic and acidic residues" evidence="1">
    <location>
        <begin position="991"/>
        <end position="1016"/>
    </location>
</feature>
<dbReference type="Gene3D" id="3.80.10.10">
    <property type="entry name" value="Ribonuclease Inhibitor"/>
    <property type="match status" value="1"/>
</dbReference>
<reference evidence="3" key="2">
    <citation type="submission" date="2025-09" db="UniProtKB">
        <authorList>
            <consortium name="Ensembl"/>
        </authorList>
    </citation>
    <scope>IDENTIFICATION</scope>
</reference>
<dbReference type="GO" id="GO:0030027">
    <property type="term" value="C:lamellipodium"/>
    <property type="evidence" value="ECO:0007669"/>
    <property type="project" value="TreeGrafter"/>
</dbReference>
<name>A0A3B5LBX9_9TELE</name>
<dbReference type="GO" id="GO:0034315">
    <property type="term" value="P:regulation of Arp2/3 complex-mediated actin nucleation"/>
    <property type="evidence" value="ECO:0007669"/>
    <property type="project" value="TreeGrafter"/>
</dbReference>
<dbReference type="PANTHER" id="PTHR24112">
    <property type="entry name" value="LEUCINE-RICH REPEAT, ISOFORM F-RELATED"/>
    <property type="match status" value="1"/>
</dbReference>
<evidence type="ECO:0000256" key="1">
    <source>
        <dbReference type="SAM" id="MobiDB-lite"/>
    </source>
</evidence>
<sequence length="1449" mass="159852">MCLSQVLSLWRGYVVTNKQPLKIELETDRQSLSFSVLHDEDLVAMISHMTTSLKRIFPDSSPGKLLKRVPQDLQEKLLTLTGIIEEQLNSQPGPCGGFSDTYAALCDWNEMPFREEIQWDVDNIYYIHNWRRFNLLDFSHLESRDLALAVAALSFNRWFTKIYCKELKLSADIQQQLTFLLSKSSSLEELSLEDCGLKVDFAMKMAAALQEHTSSALKALNLSGNSIEDKGGLGCLGQVLSSCQQFSTSLTHLNLAGNPGSLVTEDATFLFKFLSGTNSLSHLDLSDTNCPLDTLFVSLSAGCCYKLTHLNLARNPFSHRKVREVTRSVQEFFSQSCELRYVGLSATKLPPQALRSLSALGLCLLCFINCCVITGFENDMVTLVLSVGRCQSLHHLALGRNFAMKSRALTDLLHRIAQLIQDEECPLQSLSVSDSKLKTGMHILLSALGGHATLSELDISGNNIGDTGAKMLAKALMTNTMLRSLTWDRNNVTARGFQDVADALERNFTLQKMSPPLADITQSYRSNPEQTKEALNKVVYSFKCVYTLQRVSHCNTQAVQTDIMAAHEVLQNARESLKVNVSELGQDLMGYAETVCPRVVQRSSVCKSLEECVSKRSKQAEIFLRSTLVETAGQIISTRLSELRQTLGVTLVENIVEQILQDLTEAQDKMDSIISENPSSAQRINVPELRLTDSDFPTDDYSPAFWRSSLLSKSLRPAASIKSLLDADCDQHTRERRTERERGGAAREDDGGGRSVSGDSRASLSPPSSRPPIYSIPYKAPKQEAAGGGGLNGRQARFPGCSPSTGPHPGSGFSVSPMEPLPSQGQTLRHYTAARPRPRRTHTQPPSSRPQEPVSEEKKEDNEAMGRVDEGVEEFFTKKIIPDYAFSTPFSSPSDIPSSTTTPTTSPSATSTDTSLPSIDVRSLSSSTTFPSTTCSTTTTIPTKNIKKKFGDFFAFKRARAGRAAKTGSGDGGHGAEGVKVKRTSIADLIRPLREAKDRDRGRERDNEREKEREKESEEDANIYNDATTAEGTAAPGLTPAESLSTTQSSEMTPSYPTITTSPELTTSVLSEPEQAAVPAIPHLSTTPAFITTPAEPEAPSYVERRLRVTKRLRENKSQSLILLTGIEPDDKDNTPNKKHASDGTPGFEQRLQVMLHRMGVSKTPPVETKMCQVDRVGVCVSVWTQGCAISSSESRHPLRVQDPNRPEPLYPKPSLPECIMGPLPPKPLSAKLPPPIPAARPSSAPAFTSSSEQVQLTAHTHDGRPMETEQVTHQSERTIYIITKIDQMETYILSRFKILTHSITLNTVRVNAGTKDLESLPKLRQHLKPLPQRRAVSVHEEALTMTQELKAVLQKSPIRFRGNRWDLPSCKEDEAHAGMRSQRNEEKTWSALGGPDEDFLCGDEFSEESNNQSEVANESTAEVCEPQETLRLFPGVRDGPLLDCTDLY</sequence>
<feature type="compositionally biased region" description="Basic and acidic residues" evidence="1">
    <location>
        <begin position="855"/>
        <end position="868"/>
    </location>
</feature>
<feature type="compositionally biased region" description="Basic and acidic residues" evidence="1">
    <location>
        <begin position="1375"/>
        <end position="1389"/>
    </location>
</feature>
<dbReference type="GO" id="GO:0005886">
    <property type="term" value="C:plasma membrane"/>
    <property type="evidence" value="ECO:0007669"/>
    <property type="project" value="TreeGrafter"/>
</dbReference>
<keyword evidence="4" id="KW-1185">Reference proteome</keyword>
<feature type="domain" description="CARMIL C-terminal" evidence="2">
    <location>
        <begin position="592"/>
        <end position="911"/>
    </location>
</feature>
<dbReference type="STRING" id="32473.ENSXCOP00000007216"/>
<dbReference type="InterPro" id="IPR051279">
    <property type="entry name" value="PP1-Reg/Actin-Interact_Protein"/>
</dbReference>
<evidence type="ECO:0000259" key="2">
    <source>
        <dbReference type="Pfam" id="PF16000"/>
    </source>
</evidence>
<feature type="compositionally biased region" description="Basic and acidic residues" evidence="1">
    <location>
        <begin position="1132"/>
        <end position="1142"/>
    </location>
</feature>
<feature type="compositionally biased region" description="Polar residues" evidence="1">
    <location>
        <begin position="1042"/>
        <end position="1062"/>
    </location>
</feature>
<organism evidence="3 4">
    <name type="scientific">Xiphophorus couchianus</name>
    <name type="common">Monterrey platyfish</name>
    <dbReference type="NCBI Taxonomy" id="32473"/>
    <lineage>
        <taxon>Eukaryota</taxon>
        <taxon>Metazoa</taxon>
        <taxon>Chordata</taxon>
        <taxon>Craniata</taxon>
        <taxon>Vertebrata</taxon>
        <taxon>Euteleostomi</taxon>
        <taxon>Actinopterygii</taxon>
        <taxon>Neopterygii</taxon>
        <taxon>Teleostei</taxon>
        <taxon>Neoteleostei</taxon>
        <taxon>Acanthomorphata</taxon>
        <taxon>Ovalentaria</taxon>
        <taxon>Atherinomorphae</taxon>
        <taxon>Cyprinodontiformes</taxon>
        <taxon>Poeciliidae</taxon>
        <taxon>Poeciliinae</taxon>
        <taxon>Xiphophorus</taxon>
    </lineage>
</organism>
<feature type="region of interest" description="Disordered" evidence="1">
    <location>
        <begin position="963"/>
        <end position="1062"/>
    </location>
</feature>
<accession>A0A3B5LBX9</accession>
<dbReference type="Proteomes" id="UP000261380">
    <property type="component" value="Unplaced"/>
</dbReference>
<dbReference type="PROSITE" id="PS51450">
    <property type="entry name" value="LRR"/>
    <property type="match status" value="1"/>
</dbReference>
<feature type="compositionally biased region" description="Basic and acidic residues" evidence="1">
    <location>
        <begin position="730"/>
        <end position="752"/>
    </location>
</feature>
<feature type="region of interest" description="Disordered" evidence="1">
    <location>
        <begin position="1375"/>
        <end position="1394"/>
    </location>
</feature>
<evidence type="ECO:0000313" key="3">
    <source>
        <dbReference type="Ensembl" id="ENSXCOP00000007216.1"/>
    </source>
</evidence>
<feature type="compositionally biased region" description="Low complexity" evidence="1">
    <location>
        <begin position="756"/>
        <end position="778"/>
    </location>
</feature>
<reference evidence="3" key="1">
    <citation type="submission" date="2025-08" db="UniProtKB">
        <authorList>
            <consortium name="Ensembl"/>
        </authorList>
    </citation>
    <scope>IDENTIFICATION</scope>
</reference>